<accession>A0A183IDK0</accession>
<keyword evidence="2" id="KW-1185">Reference proteome</keyword>
<sequence>MDFLTRVAGLRRLDMVPNTDVCESLGVQSLLLEIEKSPLRWFGHVLRMPPERKAKQLFVAKPTGRRKLLQTPALFCRSSDSGKGSGTLEALSDACASATRKKRPGKMNEMIVRFVEDRFWIKELWINVYLEQMICTTDYVKLTNMGCSTFGRL</sequence>
<reference evidence="1 2" key="2">
    <citation type="submission" date="2018-11" db="EMBL/GenBank/DDBJ databases">
        <authorList>
            <consortium name="Pathogen Informatics"/>
        </authorList>
    </citation>
    <scope>NUCLEOTIDE SEQUENCE [LARGE SCALE GENOMIC DNA]</scope>
</reference>
<dbReference type="Proteomes" id="UP000270296">
    <property type="component" value="Unassembled WGS sequence"/>
</dbReference>
<dbReference type="OrthoDB" id="6776761at2759"/>
<organism evidence="3">
    <name type="scientific">Soboliphyme baturini</name>
    <dbReference type="NCBI Taxonomy" id="241478"/>
    <lineage>
        <taxon>Eukaryota</taxon>
        <taxon>Metazoa</taxon>
        <taxon>Ecdysozoa</taxon>
        <taxon>Nematoda</taxon>
        <taxon>Enoplea</taxon>
        <taxon>Dorylaimia</taxon>
        <taxon>Dioctophymatida</taxon>
        <taxon>Dioctophymatoidea</taxon>
        <taxon>Soboliphymatidae</taxon>
        <taxon>Soboliphyme</taxon>
    </lineage>
</organism>
<protein>
    <submittedName>
        <fullName evidence="1 3">Uncharacterized protein</fullName>
    </submittedName>
</protein>
<name>A0A183IDK0_9BILA</name>
<evidence type="ECO:0000313" key="3">
    <source>
        <dbReference type="WBParaSite" id="SBAD_0000178201-mRNA-1"/>
    </source>
</evidence>
<dbReference type="AlphaFoldDB" id="A0A183IDK0"/>
<gene>
    <name evidence="1" type="ORF">SBAD_LOCUS1694</name>
</gene>
<evidence type="ECO:0000313" key="1">
    <source>
        <dbReference type="EMBL" id="VDO95195.1"/>
    </source>
</evidence>
<proteinExistence type="predicted"/>
<dbReference type="EMBL" id="UZAM01006916">
    <property type="protein sequence ID" value="VDO95195.1"/>
    <property type="molecule type" value="Genomic_DNA"/>
</dbReference>
<reference evidence="3" key="1">
    <citation type="submission" date="2016-06" db="UniProtKB">
        <authorList>
            <consortium name="WormBaseParasite"/>
        </authorList>
    </citation>
    <scope>IDENTIFICATION</scope>
</reference>
<evidence type="ECO:0000313" key="2">
    <source>
        <dbReference type="Proteomes" id="UP000270296"/>
    </source>
</evidence>
<dbReference type="WBParaSite" id="SBAD_0000178201-mRNA-1">
    <property type="protein sequence ID" value="SBAD_0000178201-mRNA-1"/>
    <property type="gene ID" value="SBAD_0000178201"/>
</dbReference>